<dbReference type="InterPro" id="IPR036942">
    <property type="entry name" value="Beta-barrel_TonB_sf"/>
</dbReference>
<evidence type="ECO:0000256" key="7">
    <source>
        <dbReference type="ARBA" id="ARBA00022729"/>
    </source>
</evidence>
<dbReference type="InterPro" id="IPR039426">
    <property type="entry name" value="TonB-dep_rcpt-like"/>
</dbReference>
<dbReference type="Pfam" id="PF00593">
    <property type="entry name" value="TonB_dep_Rec_b-barrel"/>
    <property type="match status" value="1"/>
</dbReference>
<evidence type="ECO:0000256" key="9">
    <source>
        <dbReference type="ARBA" id="ARBA00023065"/>
    </source>
</evidence>
<feature type="signal peptide" evidence="16">
    <location>
        <begin position="1"/>
        <end position="22"/>
    </location>
</feature>
<evidence type="ECO:0000256" key="6">
    <source>
        <dbReference type="ARBA" id="ARBA00022692"/>
    </source>
</evidence>
<evidence type="ECO:0000256" key="5">
    <source>
        <dbReference type="ARBA" id="ARBA00022496"/>
    </source>
</evidence>
<evidence type="ECO:0000256" key="15">
    <source>
        <dbReference type="RuleBase" id="RU003357"/>
    </source>
</evidence>
<evidence type="ECO:0000256" key="1">
    <source>
        <dbReference type="ARBA" id="ARBA00004571"/>
    </source>
</evidence>
<evidence type="ECO:0000256" key="14">
    <source>
        <dbReference type="PROSITE-ProRule" id="PRU01360"/>
    </source>
</evidence>
<dbReference type="Proteomes" id="UP001234585">
    <property type="component" value="Plasmid unnamed1"/>
</dbReference>
<dbReference type="PANTHER" id="PTHR30069">
    <property type="entry name" value="TONB-DEPENDENT OUTER MEMBRANE RECEPTOR"/>
    <property type="match status" value="1"/>
</dbReference>
<evidence type="ECO:0000256" key="12">
    <source>
        <dbReference type="ARBA" id="ARBA00023170"/>
    </source>
</evidence>
<evidence type="ECO:0000256" key="2">
    <source>
        <dbReference type="ARBA" id="ARBA00009810"/>
    </source>
</evidence>
<comment type="subcellular location">
    <subcellularLocation>
        <location evidence="1 14">Cell outer membrane</location>
        <topology evidence="1 14">Multi-pass membrane protein</topology>
    </subcellularLocation>
</comment>
<dbReference type="PANTHER" id="PTHR30069:SF42">
    <property type="entry name" value="FERRIC AEROBACTIN RECEPTOR"/>
    <property type="match status" value="1"/>
</dbReference>
<keyword evidence="4 14" id="KW-1134">Transmembrane beta strand</keyword>
<dbReference type="GO" id="GO:0038023">
    <property type="term" value="F:signaling receptor activity"/>
    <property type="evidence" value="ECO:0007669"/>
    <property type="project" value="InterPro"/>
</dbReference>
<feature type="chain" id="PRO_5041307274" evidence="16">
    <location>
        <begin position="23"/>
        <end position="744"/>
    </location>
</feature>
<evidence type="ECO:0000256" key="8">
    <source>
        <dbReference type="ARBA" id="ARBA00023004"/>
    </source>
</evidence>
<dbReference type="Pfam" id="PF07715">
    <property type="entry name" value="Plug"/>
    <property type="match status" value="1"/>
</dbReference>
<dbReference type="SUPFAM" id="SSF56935">
    <property type="entry name" value="Porins"/>
    <property type="match status" value="1"/>
</dbReference>
<keyword evidence="10 15" id="KW-0798">TonB box</keyword>
<comment type="similarity">
    <text evidence="2 14 15">Belongs to the TonB-dependent receptor family.</text>
</comment>
<gene>
    <name evidence="19" type="ORF">Q9313_18665</name>
</gene>
<dbReference type="NCBIfam" id="TIGR01783">
    <property type="entry name" value="TonB-siderophor"/>
    <property type="match status" value="1"/>
</dbReference>
<geneLocation type="plasmid" evidence="19 20">
    <name>unnamed1</name>
</geneLocation>
<organism evidence="19 20">
    <name type="scientific">Shinella sumterensis</name>
    <dbReference type="NCBI Taxonomy" id="1967501"/>
    <lineage>
        <taxon>Bacteria</taxon>
        <taxon>Pseudomonadati</taxon>
        <taxon>Pseudomonadota</taxon>
        <taxon>Alphaproteobacteria</taxon>
        <taxon>Hyphomicrobiales</taxon>
        <taxon>Rhizobiaceae</taxon>
        <taxon>Shinella</taxon>
    </lineage>
</organism>
<evidence type="ECO:0000256" key="10">
    <source>
        <dbReference type="ARBA" id="ARBA00023077"/>
    </source>
</evidence>
<accession>A0AA50H832</accession>
<feature type="domain" description="TonB-dependent receptor plug" evidence="18">
    <location>
        <begin position="58"/>
        <end position="161"/>
    </location>
</feature>
<name>A0AA50H832_9HYPH</name>
<keyword evidence="7 16" id="KW-0732">Signal</keyword>
<evidence type="ECO:0000259" key="17">
    <source>
        <dbReference type="Pfam" id="PF00593"/>
    </source>
</evidence>
<evidence type="ECO:0000256" key="4">
    <source>
        <dbReference type="ARBA" id="ARBA00022452"/>
    </source>
</evidence>
<feature type="domain" description="TonB-dependent receptor-like beta-barrel" evidence="17">
    <location>
        <begin position="254"/>
        <end position="701"/>
    </location>
</feature>
<dbReference type="CDD" id="cd01347">
    <property type="entry name" value="ligand_gated_channel"/>
    <property type="match status" value="1"/>
</dbReference>
<evidence type="ECO:0000256" key="13">
    <source>
        <dbReference type="ARBA" id="ARBA00023237"/>
    </source>
</evidence>
<keyword evidence="5" id="KW-0410">Iron transport</keyword>
<evidence type="ECO:0000256" key="16">
    <source>
        <dbReference type="SAM" id="SignalP"/>
    </source>
</evidence>
<keyword evidence="3 14" id="KW-0813">Transport</keyword>
<sequence>MRLELRFGVSLVAMVAALPAYAQDALDRTQATAQATSQGATMLEAVTVTGSRAPQQISETAKTIHVVEAEEIQSRARSGENLQQILAHEIPSFDAASYGSRTSYGQNLRGRAALVLIDGVSLNSARGVSRQFDSIDPFNIERVEVLSGATSIYGGNATGGIINIITKKGKNAEEGLHAEVTAGAQSGFAGSGDLDKNAAAAVTYRSEDWDARFAVSGLGTGTFYDGRGNLLMPDITQTSTADNRSLDLMGSIGYQIDANRRLEVTGQFFDSRQDSEYGVYFGPFLAALSDPSLFEARSGYSSDFNPRTRRTMLNATYTDDDFLGQSLMLQAFHRSEKVQFHPFPSSTYFYGSAQDTDYYGIKAALVAEPTDGLRITYGVDADRDSFSSRQNIFDLMTALTSGAMDFDTIGVTGLYPALDVSTVAGFVEASYKVNDALTVNGGVRYQYVDTKVGDFIGAQQQIAILQGTATSADAIPGGSVSYDAILLNAGATYSITNTQQVYANFSQGFELPDPAKYYGFGAYSLAGGHYTLTNSVNVAQSALEAIKTNSFELGYRLDEGDYRFDTAAFYSLSDRSITLNRTTLAVEMQDQERRVYGIEGKVGVDLAYGFEIGALGQWVRTQVKSDAGWSNDSVGSASVSKLGGHIGWRGEALSLRLQGQHVFDLTDKDDYKIDGYTLFDLVGAYRFEDTATTVNFGVHNLFDKEYTTIWGSRAKALYGALANEAIFDYKGRGRTFAVSLTKAF</sequence>
<dbReference type="Gene3D" id="2.40.170.20">
    <property type="entry name" value="TonB-dependent receptor, beta-barrel domain"/>
    <property type="match status" value="1"/>
</dbReference>
<keyword evidence="20" id="KW-1185">Reference proteome</keyword>
<evidence type="ECO:0000313" key="20">
    <source>
        <dbReference type="Proteomes" id="UP001234585"/>
    </source>
</evidence>
<evidence type="ECO:0000259" key="18">
    <source>
        <dbReference type="Pfam" id="PF07715"/>
    </source>
</evidence>
<dbReference type="InterPro" id="IPR000531">
    <property type="entry name" value="Beta-barrel_TonB"/>
</dbReference>
<keyword evidence="6 14" id="KW-0812">Transmembrane</keyword>
<protein>
    <submittedName>
        <fullName evidence="19">TonB-dependent receptor</fullName>
    </submittedName>
</protein>
<keyword evidence="9" id="KW-0406">Ion transport</keyword>
<dbReference type="GO" id="GO:0044718">
    <property type="term" value="P:siderophore transmembrane transport"/>
    <property type="evidence" value="ECO:0007669"/>
    <property type="project" value="TreeGrafter"/>
</dbReference>
<dbReference type="EMBL" id="CP132303">
    <property type="protein sequence ID" value="WLS00099.1"/>
    <property type="molecule type" value="Genomic_DNA"/>
</dbReference>
<evidence type="ECO:0000256" key="11">
    <source>
        <dbReference type="ARBA" id="ARBA00023136"/>
    </source>
</evidence>
<dbReference type="InterPro" id="IPR010105">
    <property type="entry name" value="TonB_sidphr_rcpt"/>
</dbReference>
<keyword evidence="19" id="KW-0614">Plasmid</keyword>
<dbReference type="Gene3D" id="2.170.130.10">
    <property type="entry name" value="TonB-dependent receptor, plug domain"/>
    <property type="match status" value="1"/>
</dbReference>
<evidence type="ECO:0000256" key="3">
    <source>
        <dbReference type="ARBA" id="ARBA00022448"/>
    </source>
</evidence>
<reference evidence="19 20" key="1">
    <citation type="submission" date="2023-08" db="EMBL/GenBank/DDBJ databases">
        <title>Pathogen: clinical or host-associated sample.</title>
        <authorList>
            <person name="Hergert J."/>
            <person name="Casey R."/>
            <person name="Wagner J."/>
            <person name="Young E.L."/>
            <person name="Oakeson K.F."/>
        </authorList>
    </citation>
    <scope>NUCLEOTIDE SEQUENCE [LARGE SCALE GENOMIC DNA]</scope>
    <source>
        <strain evidence="19 20">1760953</strain>
        <plasmid evidence="19 20">unnamed1</plasmid>
    </source>
</reference>
<dbReference type="GO" id="GO:0015344">
    <property type="term" value="F:siderophore uptake transmembrane transporter activity"/>
    <property type="evidence" value="ECO:0007669"/>
    <property type="project" value="TreeGrafter"/>
</dbReference>
<evidence type="ECO:0000313" key="19">
    <source>
        <dbReference type="EMBL" id="WLS00099.1"/>
    </source>
</evidence>
<dbReference type="FunFam" id="2.40.170.20:FF:000007">
    <property type="entry name" value="Ferric aerobactin receptor"/>
    <property type="match status" value="1"/>
</dbReference>
<proteinExistence type="inferred from homology"/>
<dbReference type="InterPro" id="IPR012910">
    <property type="entry name" value="Plug_dom"/>
</dbReference>
<keyword evidence="12 19" id="KW-0675">Receptor</keyword>
<keyword evidence="13 14" id="KW-0998">Cell outer membrane</keyword>
<dbReference type="RefSeq" id="WP_306039535.1">
    <property type="nucleotide sequence ID" value="NZ_CP132303.1"/>
</dbReference>
<dbReference type="GO" id="GO:0009279">
    <property type="term" value="C:cell outer membrane"/>
    <property type="evidence" value="ECO:0007669"/>
    <property type="project" value="UniProtKB-SubCell"/>
</dbReference>
<keyword evidence="8" id="KW-0408">Iron</keyword>
<keyword evidence="11 14" id="KW-0472">Membrane</keyword>
<dbReference type="InterPro" id="IPR037066">
    <property type="entry name" value="Plug_dom_sf"/>
</dbReference>
<dbReference type="PROSITE" id="PS52016">
    <property type="entry name" value="TONB_DEPENDENT_REC_3"/>
    <property type="match status" value="1"/>
</dbReference>
<dbReference type="AlphaFoldDB" id="A0AA50H832"/>